<name>A0A6P8IIR5_ACTTE</name>
<dbReference type="InterPro" id="IPR000276">
    <property type="entry name" value="GPCR_Rhodpsn"/>
</dbReference>
<dbReference type="SUPFAM" id="SSF81321">
    <property type="entry name" value="Family A G protein-coupled receptor-like"/>
    <property type="match status" value="1"/>
</dbReference>
<evidence type="ECO:0000256" key="6">
    <source>
        <dbReference type="RuleBase" id="RU000688"/>
    </source>
</evidence>
<evidence type="ECO:0000256" key="1">
    <source>
        <dbReference type="ARBA" id="ARBA00004651"/>
    </source>
</evidence>
<dbReference type="InterPro" id="IPR017452">
    <property type="entry name" value="GPCR_Rhodpsn_7TM"/>
</dbReference>
<keyword evidence="9" id="KW-1185">Reference proteome</keyword>
<dbReference type="RefSeq" id="XP_031566565.1">
    <property type="nucleotide sequence ID" value="XM_031710705.1"/>
</dbReference>
<feature type="transmembrane region" description="Helical" evidence="7">
    <location>
        <begin position="235"/>
        <end position="254"/>
    </location>
</feature>
<dbReference type="OrthoDB" id="6144443at2759"/>
<dbReference type="GeneID" id="116301618"/>
<dbReference type="Proteomes" id="UP000515163">
    <property type="component" value="Unplaced"/>
</dbReference>
<sequence>MANSTASCRFEFLLRSESIIFRSSLFAANSLTAISTMILNSLILLSIWNTPSLRKPSHILIANLALADFLLGAVGQPLIVLKDILFILKRDKWFDAVCSIAAVGKTLTYWLGSVSAFTLTVISIDRFLAIKLKVSYANQVTTKRVSAVLFLWWIISGISSFYFFLLSELKLKTLIALFCTAMACGLSITTTSYYKATKLLRELVSQIVPEGSNEQTSKNSTFNVSKYKKSLKTMILVLITVMAFYTPYFIALVVRVAFSNEIDDDVFIYHVLVWAEFLLFANSTINPVLYLWRMRDLRKAVKSFLRTVIRKERNSGLTELTVSSNRSNVVGVC</sequence>
<accession>A0A6P8IIR5</accession>
<dbReference type="GO" id="GO:0004930">
    <property type="term" value="F:G protein-coupled receptor activity"/>
    <property type="evidence" value="ECO:0007669"/>
    <property type="project" value="UniProtKB-KW"/>
</dbReference>
<reference evidence="10" key="1">
    <citation type="submission" date="2025-08" db="UniProtKB">
        <authorList>
            <consortium name="RefSeq"/>
        </authorList>
    </citation>
    <scope>IDENTIFICATION</scope>
    <source>
        <tissue evidence="10">Tentacle</tissue>
    </source>
</reference>
<evidence type="ECO:0000313" key="10">
    <source>
        <dbReference type="RefSeq" id="XP_031566565.1"/>
    </source>
</evidence>
<proteinExistence type="inferred from homology"/>
<evidence type="ECO:0000259" key="8">
    <source>
        <dbReference type="PROSITE" id="PS50262"/>
    </source>
</evidence>
<dbReference type="CDD" id="cd00637">
    <property type="entry name" value="7tm_classA_rhodopsin-like"/>
    <property type="match status" value="1"/>
</dbReference>
<keyword evidence="6" id="KW-0297">G-protein coupled receptor</keyword>
<dbReference type="GO" id="GO:0005886">
    <property type="term" value="C:plasma membrane"/>
    <property type="evidence" value="ECO:0007669"/>
    <property type="project" value="UniProtKB-SubCell"/>
</dbReference>
<dbReference type="KEGG" id="aten:116301618"/>
<gene>
    <name evidence="10" type="primary">LOC116301618</name>
</gene>
<comment type="subcellular location">
    <subcellularLocation>
        <location evidence="1">Cell membrane</location>
        <topology evidence="1">Multi-pass membrane protein</topology>
    </subcellularLocation>
</comment>
<feature type="transmembrane region" description="Helical" evidence="7">
    <location>
        <begin position="145"/>
        <end position="165"/>
    </location>
</feature>
<dbReference type="InParanoid" id="A0A6P8IIR5"/>
<keyword evidence="6" id="KW-0675">Receptor</keyword>
<dbReference type="Pfam" id="PF00001">
    <property type="entry name" value="7tm_1"/>
    <property type="match status" value="1"/>
</dbReference>
<dbReference type="AlphaFoldDB" id="A0A6P8IIR5"/>
<keyword evidence="3 6" id="KW-0812">Transmembrane</keyword>
<dbReference type="PROSITE" id="PS50262">
    <property type="entry name" value="G_PROTEIN_RECEP_F1_2"/>
    <property type="match status" value="1"/>
</dbReference>
<keyword evidence="5 7" id="KW-0472">Membrane</keyword>
<keyword evidence="2" id="KW-1003">Cell membrane</keyword>
<dbReference type="PANTHER" id="PTHR22750">
    <property type="entry name" value="G-PROTEIN COUPLED RECEPTOR"/>
    <property type="match status" value="1"/>
</dbReference>
<protein>
    <submittedName>
        <fullName evidence="10">Sphingosine 1-phosphate receptor 1-like</fullName>
    </submittedName>
</protein>
<comment type="similarity">
    <text evidence="6">Belongs to the G-protein coupled receptor 1 family.</text>
</comment>
<organism evidence="9 10">
    <name type="scientific">Actinia tenebrosa</name>
    <name type="common">Australian red waratah sea anemone</name>
    <dbReference type="NCBI Taxonomy" id="6105"/>
    <lineage>
        <taxon>Eukaryota</taxon>
        <taxon>Metazoa</taxon>
        <taxon>Cnidaria</taxon>
        <taxon>Anthozoa</taxon>
        <taxon>Hexacorallia</taxon>
        <taxon>Actiniaria</taxon>
        <taxon>Actiniidae</taxon>
        <taxon>Actinia</taxon>
    </lineage>
</organism>
<evidence type="ECO:0000256" key="3">
    <source>
        <dbReference type="ARBA" id="ARBA00022692"/>
    </source>
</evidence>
<evidence type="ECO:0000256" key="7">
    <source>
        <dbReference type="SAM" id="Phobius"/>
    </source>
</evidence>
<dbReference type="PRINTS" id="PR00237">
    <property type="entry name" value="GPCRRHODOPSN"/>
</dbReference>
<feature type="transmembrane region" description="Helical" evidence="7">
    <location>
        <begin position="107"/>
        <end position="124"/>
    </location>
</feature>
<feature type="transmembrane region" description="Helical" evidence="7">
    <location>
        <begin position="60"/>
        <end position="87"/>
    </location>
</feature>
<feature type="transmembrane region" description="Helical" evidence="7">
    <location>
        <begin position="171"/>
        <end position="194"/>
    </location>
</feature>
<dbReference type="PROSITE" id="PS00237">
    <property type="entry name" value="G_PROTEIN_RECEP_F1_1"/>
    <property type="match status" value="1"/>
</dbReference>
<dbReference type="FunCoup" id="A0A6P8IIR5">
    <property type="interactions" value="552"/>
</dbReference>
<evidence type="ECO:0000313" key="9">
    <source>
        <dbReference type="Proteomes" id="UP000515163"/>
    </source>
</evidence>
<keyword evidence="6" id="KW-0807">Transducer</keyword>
<evidence type="ECO:0000256" key="4">
    <source>
        <dbReference type="ARBA" id="ARBA00022989"/>
    </source>
</evidence>
<evidence type="ECO:0000256" key="2">
    <source>
        <dbReference type="ARBA" id="ARBA00022475"/>
    </source>
</evidence>
<keyword evidence="4 7" id="KW-1133">Transmembrane helix</keyword>
<dbReference type="SMART" id="SM01381">
    <property type="entry name" value="7TM_GPCR_Srsx"/>
    <property type="match status" value="1"/>
</dbReference>
<dbReference type="Gene3D" id="1.20.1070.10">
    <property type="entry name" value="Rhodopsin 7-helix transmembrane proteins"/>
    <property type="match status" value="1"/>
</dbReference>
<feature type="transmembrane region" description="Helical" evidence="7">
    <location>
        <begin position="20"/>
        <end position="48"/>
    </location>
</feature>
<evidence type="ECO:0000256" key="5">
    <source>
        <dbReference type="ARBA" id="ARBA00023136"/>
    </source>
</evidence>
<feature type="domain" description="G-protein coupled receptors family 1 profile" evidence="8">
    <location>
        <begin position="39"/>
        <end position="290"/>
    </location>
</feature>
<feature type="transmembrane region" description="Helical" evidence="7">
    <location>
        <begin position="266"/>
        <end position="292"/>
    </location>
</feature>